<dbReference type="AlphaFoldDB" id="A0A0G0TZL3"/>
<proteinExistence type="predicted"/>
<reference evidence="2 3" key="1">
    <citation type="journal article" date="2015" name="Nature">
        <title>rRNA introns, odd ribosomes, and small enigmatic genomes across a large radiation of phyla.</title>
        <authorList>
            <person name="Brown C.T."/>
            <person name="Hug L.A."/>
            <person name="Thomas B.C."/>
            <person name="Sharon I."/>
            <person name="Castelle C.J."/>
            <person name="Singh A."/>
            <person name="Wilkins M.J."/>
            <person name="Williams K.H."/>
            <person name="Banfield J.F."/>
        </authorList>
    </citation>
    <scope>NUCLEOTIDE SEQUENCE [LARGE SCALE GENOMIC DNA]</scope>
</reference>
<evidence type="ECO:0000256" key="1">
    <source>
        <dbReference type="SAM" id="MobiDB-lite"/>
    </source>
</evidence>
<dbReference type="EMBL" id="LBYC01000004">
    <property type="protein sequence ID" value="KKR43397.1"/>
    <property type="molecule type" value="Genomic_DNA"/>
</dbReference>
<gene>
    <name evidence="2" type="ORF">UT78_C0004G0007</name>
</gene>
<evidence type="ECO:0000313" key="2">
    <source>
        <dbReference type="EMBL" id="KKR43397.1"/>
    </source>
</evidence>
<organism evidence="2 3">
    <name type="scientific">Candidatus Nomurabacteria bacterium GW2011_GWF2_40_12</name>
    <dbReference type="NCBI Taxonomy" id="1618776"/>
    <lineage>
        <taxon>Bacteria</taxon>
        <taxon>Candidatus Nomuraibacteriota</taxon>
    </lineage>
</organism>
<feature type="region of interest" description="Disordered" evidence="1">
    <location>
        <begin position="1"/>
        <end position="35"/>
    </location>
</feature>
<name>A0A0G0TZL3_9BACT</name>
<evidence type="ECO:0000313" key="3">
    <source>
        <dbReference type="Proteomes" id="UP000034301"/>
    </source>
</evidence>
<dbReference type="Proteomes" id="UP000034301">
    <property type="component" value="Unassembled WGS sequence"/>
</dbReference>
<feature type="compositionally biased region" description="Acidic residues" evidence="1">
    <location>
        <begin position="26"/>
        <end position="35"/>
    </location>
</feature>
<comment type="caution">
    <text evidence="2">The sequence shown here is derived from an EMBL/GenBank/DDBJ whole genome shotgun (WGS) entry which is preliminary data.</text>
</comment>
<protein>
    <submittedName>
        <fullName evidence="2">Uncharacterized protein</fullName>
    </submittedName>
</protein>
<accession>A0A0G0TZL3</accession>
<sequence length="35" mass="4228">MKKKPKTKEKEEYSEEELKEEKLPEHDEDGIEIIP</sequence>